<dbReference type="InterPro" id="IPR051082">
    <property type="entry name" value="Pentapeptide-BTB/POZ_domain"/>
</dbReference>
<dbReference type="PANTHER" id="PTHR14136:SF17">
    <property type="entry name" value="BTB_POZ DOMAIN-CONTAINING PROTEIN KCTD9"/>
    <property type="match status" value="1"/>
</dbReference>
<dbReference type="EMBL" id="JBHFNS010000076">
    <property type="protein sequence ID" value="MFB2937544.1"/>
    <property type="molecule type" value="Genomic_DNA"/>
</dbReference>
<dbReference type="Pfam" id="PF11154">
    <property type="entry name" value="DUF2934"/>
    <property type="match status" value="1"/>
</dbReference>
<dbReference type="InterPro" id="IPR001646">
    <property type="entry name" value="5peptide_repeat"/>
</dbReference>
<protein>
    <submittedName>
        <fullName evidence="1">Pentapeptide repeat-containing protein</fullName>
    </submittedName>
</protein>
<keyword evidence="2" id="KW-1185">Reference proteome</keyword>
<dbReference type="InterPro" id="IPR021327">
    <property type="entry name" value="DUF2934"/>
</dbReference>
<name>A0ABV4YH77_9CYAN</name>
<dbReference type="RefSeq" id="WP_413259031.1">
    <property type="nucleotide sequence ID" value="NZ_JBHFNS010000076.1"/>
</dbReference>
<proteinExistence type="predicted"/>
<dbReference type="SUPFAM" id="SSF141571">
    <property type="entry name" value="Pentapeptide repeat-like"/>
    <property type="match status" value="1"/>
</dbReference>
<comment type="caution">
    <text evidence="1">The sequence shown here is derived from an EMBL/GenBank/DDBJ whole genome shotgun (WGS) entry which is preliminary data.</text>
</comment>
<dbReference type="Proteomes" id="UP001576776">
    <property type="component" value="Unassembled WGS sequence"/>
</dbReference>
<dbReference type="Gene3D" id="2.160.20.80">
    <property type="entry name" value="E3 ubiquitin-protein ligase SopA"/>
    <property type="match status" value="1"/>
</dbReference>
<evidence type="ECO:0000313" key="2">
    <source>
        <dbReference type="Proteomes" id="UP001576776"/>
    </source>
</evidence>
<gene>
    <name evidence="1" type="ORF">ACE1B6_20035</name>
</gene>
<sequence>MNNSFHDFLTLHWKPNLQTNIVNWLNRKGVRNRQIADEKHRAKIKQKTEAEKEYRKSIEKEAYLLWEADGKPEGRNDYYWTKAIEEITRKNLPCIYKFYYWLEKRILEPSEAWISKQALFSILERLGYLAIIVAVIEFIGGQQVRRNNEVFTAWQTITNVDAEKQSGSGGRKEALEFLNSRPLRFSWIGWTNEDWYWDKQEKKCKQKRLLGQRWPRQSLQGLSAPNAYLQGIVLCGANLVGANLRDANLVQAHLEGADLWKANLGGAGLKLANLKDANLMEANLQYAFLSEANLKEANLEGANLSYAQSVTRKQIKSACNWEKAIYKSHYDKDKYEWVVEEPANQQYIEQLKQDRVSDPQEPVNCIKWQKVVISDN</sequence>
<accession>A0ABV4YH77</accession>
<organism evidence="1 2">
    <name type="scientific">Floridaenema fluviatile BLCC-F154</name>
    <dbReference type="NCBI Taxonomy" id="3153640"/>
    <lineage>
        <taxon>Bacteria</taxon>
        <taxon>Bacillati</taxon>
        <taxon>Cyanobacteriota</taxon>
        <taxon>Cyanophyceae</taxon>
        <taxon>Oscillatoriophycideae</taxon>
        <taxon>Aerosakkonematales</taxon>
        <taxon>Aerosakkonemataceae</taxon>
        <taxon>Floridanema</taxon>
        <taxon>Floridanema fluviatile</taxon>
    </lineage>
</organism>
<dbReference type="Pfam" id="PF00805">
    <property type="entry name" value="Pentapeptide"/>
    <property type="match status" value="2"/>
</dbReference>
<reference evidence="1 2" key="1">
    <citation type="submission" date="2024-09" db="EMBL/GenBank/DDBJ databases">
        <title>Floridaenema gen nov. (Aerosakkonemataceae, Aerosakkonematales ord. nov., Cyanobacteria) from benthic tropical and subtropical fresh waters, with the description of four new species.</title>
        <authorList>
            <person name="Moretto J.A."/>
            <person name="Berthold D.E."/>
            <person name="Lefler F.W."/>
            <person name="Huang I.-S."/>
            <person name="Laughinghouse H. IV."/>
        </authorList>
    </citation>
    <scope>NUCLEOTIDE SEQUENCE [LARGE SCALE GENOMIC DNA]</scope>
    <source>
        <strain evidence="1 2">BLCC-F154</strain>
    </source>
</reference>
<evidence type="ECO:0000313" key="1">
    <source>
        <dbReference type="EMBL" id="MFB2937544.1"/>
    </source>
</evidence>
<dbReference type="PANTHER" id="PTHR14136">
    <property type="entry name" value="BTB_POZ DOMAIN-CONTAINING PROTEIN KCTD9"/>
    <property type="match status" value="1"/>
</dbReference>